<evidence type="ECO:0000313" key="9">
    <source>
        <dbReference type="EMBL" id="QGU06373.1"/>
    </source>
</evidence>
<evidence type="ECO:0000256" key="4">
    <source>
        <dbReference type="ARBA" id="ARBA00022475"/>
    </source>
</evidence>
<dbReference type="Proteomes" id="UP000424462">
    <property type="component" value="Chromosome"/>
</dbReference>
<feature type="transmembrane region" description="Helical" evidence="8">
    <location>
        <begin position="35"/>
        <end position="53"/>
    </location>
</feature>
<comment type="similarity">
    <text evidence="2">Belongs to the auxin efflux carrier (TC 2.A.69) family.</text>
</comment>
<keyword evidence="6 8" id="KW-1133">Transmembrane helix</keyword>
<feature type="transmembrane region" description="Helical" evidence="8">
    <location>
        <begin position="174"/>
        <end position="193"/>
    </location>
</feature>
<keyword evidence="7 8" id="KW-0472">Membrane</keyword>
<feature type="transmembrane region" description="Helical" evidence="8">
    <location>
        <begin position="298"/>
        <end position="317"/>
    </location>
</feature>
<evidence type="ECO:0000256" key="7">
    <source>
        <dbReference type="ARBA" id="ARBA00023136"/>
    </source>
</evidence>
<evidence type="ECO:0000256" key="3">
    <source>
        <dbReference type="ARBA" id="ARBA00022448"/>
    </source>
</evidence>
<feature type="transmembrane region" description="Helical" evidence="8">
    <location>
        <begin position="133"/>
        <end position="153"/>
    </location>
</feature>
<name>A0A6B8VQH3_9CORY</name>
<dbReference type="InterPro" id="IPR038770">
    <property type="entry name" value="Na+/solute_symporter_sf"/>
</dbReference>
<dbReference type="GO" id="GO:0005886">
    <property type="term" value="C:plasma membrane"/>
    <property type="evidence" value="ECO:0007669"/>
    <property type="project" value="UniProtKB-SubCell"/>
</dbReference>
<sequence length="319" mass="33400">MLGIITGFAIILSIIFIGFLLSAKGIIQGEKQRLVLNRVAFYAATPALLFNVVATSDPAELFSPVIGVIFLATALTALLFCVISVIFFKRDIPTTAMGASAAAYVNSNNIGLPVSIYVLGTGAYVAPVLVLQLVVFTPLMLAALSVSGGASGLSDDGKRHSSRRKILHVIKNSLFSPIVLGSVAGLVVCLMQWEVPAPVMAPFEILGGASIPMILLSFGASLTTTRVLNSTADRASVLTATTIKLVGMPLIALGLGLALRLDTDALYAAVILAALPTAQNVYNYAATYRKGEVVARDSVFLTTFAALPAMLVIALLFGR</sequence>
<dbReference type="RefSeq" id="WP_156229936.1">
    <property type="nucleotide sequence ID" value="NZ_CP046455.1"/>
</dbReference>
<feature type="transmembrane region" description="Helical" evidence="8">
    <location>
        <begin position="265"/>
        <end position="286"/>
    </location>
</feature>
<feature type="transmembrane region" description="Helical" evidence="8">
    <location>
        <begin position="6"/>
        <end position="23"/>
    </location>
</feature>
<evidence type="ECO:0000256" key="2">
    <source>
        <dbReference type="ARBA" id="ARBA00010145"/>
    </source>
</evidence>
<keyword evidence="3" id="KW-0813">Transport</keyword>
<reference evidence="9 10" key="1">
    <citation type="submission" date="2019-11" db="EMBL/GenBank/DDBJ databases">
        <title>Complete genome sequence of Corynebacterium kalinowskii 1959, a novel Corynebacterium species isolated from soil of a small paddock in Vilsendorf, Germany.</title>
        <authorList>
            <person name="Schaffert L."/>
            <person name="Ruwe M."/>
            <person name="Milse J."/>
            <person name="Hanuschka K."/>
            <person name="Ortseifen V."/>
            <person name="Droste J."/>
            <person name="Brandt D."/>
            <person name="Schlueter L."/>
            <person name="Kutter Y."/>
            <person name="Vinke S."/>
            <person name="Viehoefer P."/>
            <person name="Jacob L."/>
            <person name="Luebke N.-C."/>
            <person name="Schulte-Berndt E."/>
            <person name="Hain C."/>
            <person name="Linder M."/>
            <person name="Schmidt P."/>
            <person name="Wollenschlaeger L."/>
            <person name="Luttermann T."/>
            <person name="Thieme E."/>
            <person name="Hassa J."/>
            <person name="Haak M."/>
            <person name="Wittchen M."/>
            <person name="Mentz A."/>
            <person name="Persicke M."/>
            <person name="Busche T."/>
            <person name="Ruckert C."/>
        </authorList>
    </citation>
    <scope>NUCLEOTIDE SEQUENCE [LARGE SCALE GENOMIC DNA]</scope>
    <source>
        <strain evidence="9 10">2039</strain>
    </source>
</reference>
<keyword evidence="10" id="KW-1185">Reference proteome</keyword>
<protein>
    <submittedName>
        <fullName evidence="9">Membrane transport protein</fullName>
    </submittedName>
</protein>
<keyword evidence="5 8" id="KW-0812">Transmembrane</keyword>
<feature type="transmembrane region" description="Helical" evidence="8">
    <location>
        <begin position="109"/>
        <end position="127"/>
    </location>
</feature>
<evidence type="ECO:0000313" key="10">
    <source>
        <dbReference type="Proteomes" id="UP000424462"/>
    </source>
</evidence>
<feature type="transmembrane region" description="Helical" evidence="8">
    <location>
        <begin position="205"/>
        <end position="225"/>
    </location>
</feature>
<organism evidence="9 10">
    <name type="scientific">Corynebacterium occultum</name>
    <dbReference type="NCBI Taxonomy" id="2675219"/>
    <lineage>
        <taxon>Bacteria</taxon>
        <taxon>Bacillati</taxon>
        <taxon>Actinomycetota</taxon>
        <taxon>Actinomycetes</taxon>
        <taxon>Mycobacteriales</taxon>
        <taxon>Corynebacteriaceae</taxon>
        <taxon>Corynebacterium</taxon>
    </lineage>
</organism>
<proteinExistence type="inferred from homology"/>
<feature type="transmembrane region" description="Helical" evidence="8">
    <location>
        <begin position="65"/>
        <end position="88"/>
    </location>
</feature>
<feature type="transmembrane region" description="Helical" evidence="8">
    <location>
        <begin position="237"/>
        <end position="259"/>
    </location>
</feature>
<keyword evidence="4" id="KW-1003">Cell membrane</keyword>
<dbReference type="EMBL" id="CP046455">
    <property type="protein sequence ID" value="QGU06373.1"/>
    <property type="molecule type" value="Genomic_DNA"/>
</dbReference>
<dbReference type="Gene3D" id="1.20.1530.20">
    <property type="match status" value="1"/>
</dbReference>
<dbReference type="AlphaFoldDB" id="A0A6B8VQH3"/>
<dbReference type="PANTHER" id="PTHR36838">
    <property type="entry name" value="AUXIN EFFLUX CARRIER FAMILY PROTEIN"/>
    <property type="match status" value="1"/>
</dbReference>
<dbReference type="KEGG" id="cok:COCCU_02070"/>
<dbReference type="Pfam" id="PF03547">
    <property type="entry name" value="Mem_trans"/>
    <property type="match status" value="1"/>
</dbReference>
<gene>
    <name evidence="9" type="ORF">COCCU_02070</name>
</gene>
<evidence type="ECO:0000256" key="5">
    <source>
        <dbReference type="ARBA" id="ARBA00022692"/>
    </source>
</evidence>
<accession>A0A6B8VQH3</accession>
<dbReference type="PANTHER" id="PTHR36838:SF3">
    <property type="entry name" value="TRANSPORTER AUXIN EFFLUX CARRIER EC FAMILY"/>
    <property type="match status" value="1"/>
</dbReference>
<comment type="subcellular location">
    <subcellularLocation>
        <location evidence="1">Cell membrane</location>
        <topology evidence="1">Multi-pass membrane protein</topology>
    </subcellularLocation>
</comment>
<evidence type="ECO:0000256" key="8">
    <source>
        <dbReference type="SAM" id="Phobius"/>
    </source>
</evidence>
<dbReference type="InterPro" id="IPR004776">
    <property type="entry name" value="Mem_transp_PIN-like"/>
</dbReference>
<dbReference type="GO" id="GO:0055085">
    <property type="term" value="P:transmembrane transport"/>
    <property type="evidence" value="ECO:0007669"/>
    <property type="project" value="InterPro"/>
</dbReference>
<evidence type="ECO:0000256" key="1">
    <source>
        <dbReference type="ARBA" id="ARBA00004651"/>
    </source>
</evidence>
<evidence type="ECO:0000256" key="6">
    <source>
        <dbReference type="ARBA" id="ARBA00022989"/>
    </source>
</evidence>